<proteinExistence type="predicted"/>
<feature type="region of interest" description="Disordered" evidence="1">
    <location>
        <begin position="506"/>
        <end position="527"/>
    </location>
</feature>
<organism evidence="2 3">
    <name type="scientific">Ampelomyces quisqualis</name>
    <name type="common">Powdery mildew agent</name>
    <dbReference type="NCBI Taxonomy" id="50730"/>
    <lineage>
        <taxon>Eukaryota</taxon>
        <taxon>Fungi</taxon>
        <taxon>Dikarya</taxon>
        <taxon>Ascomycota</taxon>
        <taxon>Pezizomycotina</taxon>
        <taxon>Dothideomycetes</taxon>
        <taxon>Pleosporomycetidae</taxon>
        <taxon>Pleosporales</taxon>
        <taxon>Pleosporineae</taxon>
        <taxon>Phaeosphaeriaceae</taxon>
        <taxon>Ampelomyces</taxon>
    </lineage>
</organism>
<gene>
    <name evidence="2" type="ORF">BDU57DRAFT_579069</name>
</gene>
<dbReference type="AlphaFoldDB" id="A0A6A5QH23"/>
<reference evidence="2" key="1">
    <citation type="journal article" date="2020" name="Stud. Mycol.">
        <title>101 Dothideomycetes genomes: a test case for predicting lifestyles and emergence of pathogens.</title>
        <authorList>
            <person name="Haridas S."/>
            <person name="Albert R."/>
            <person name="Binder M."/>
            <person name="Bloem J."/>
            <person name="Labutti K."/>
            <person name="Salamov A."/>
            <person name="Andreopoulos B."/>
            <person name="Baker S."/>
            <person name="Barry K."/>
            <person name="Bills G."/>
            <person name="Bluhm B."/>
            <person name="Cannon C."/>
            <person name="Castanera R."/>
            <person name="Culley D."/>
            <person name="Daum C."/>
            <person name="Ezra D."/>
            <person name="Gonzalez J."/>
            <person name="Henrissat B."/>
            <person name="Kuo A."/>
            <person name="Liang C."/>
            <person name="Lipzen A."/>
            <person name="Lutzoni F."/>
            <person name="Magnuson J."/>
            <person name="Mondo S."/>
            <person name="Nolan M."/>
            <person name="Ohm R."/>
            <person name="Pangilinan J."/>
            <person name="Park H.-J."/>
            <person name="Ramirez L."/>
            <person name="Alfaro M."/>
            <person name="Sun H."/>
            <person name="Tritt A."/>
            <person name="Yoshinaga Y."/>
            <person name="Zwiers L.-H."/>
            <person name="Turgeon B."/>
            <person name="Goodwin S."/>
            <person name="Spatafora J."/>
            <person name="Crous P."/>
            <person name="Grigoriev I."/>
        </authorList>
    </citation>
    <scope>NUCLEOTIDE SEQUENCE</scope>
    <source>
        <strain evidence="2">HMLAC05119</strain>
    </source>
</reference>
<dbReference type="Proteomes" id="UP000800096">
    <property type="component" value="Unassembled WGS sequence"/>
</dbReference>
<feature type="compositionally biased region" description="Low complexity" evidence="1">
    <location>
        <begin position="507"/>
        <end position="527"/>
    </location>
</feature>
<dbReference type="OrthoDB" id="3786931at2759"/>
<evidence type="ECO:0000256" key="1">
    <source>
        <dbReference type="SAM" id="MobiDB-lite"/>
    </source>
</evidence>
<dbReference type="EMBL" id="ML979137">
    <property type="protein sequence ID" value="KAF1914662.1"/>
    <property type="molecule type" value="Genomic_DNA"/>
</dbReference>
<protein>
    <submittedName>
        <fullName evidence="2">Uncharacterized protein</fullName>
    </submittedName>
</protein>
<evidence type="ECO:0000313" key="3">
    <source>
        <dbReference type="Proteomes" id="UP000800096"/>
    </source>
</evidence>
<keyword evidence="3" id="KW-1185">Reference proteome</keyword>
<feature type="compositionally biased region" description="Low complexity" evidence="1">
    <location>
        <begin position="417"/>
        <end position="457"/>
    </location>
</feature>
<feature type="region of interest" description="Disordered" evidence="1">
    <location>
        <begin position="251"/>
        <end position="365"/>
    </location>
</feature>
<feature type="compositionally biased region" description="Basic and acidic residues" evidence="1">
    <location>
        <begin position="268"/>
        <end position="288"/>
    </location>
</feature>
<evidence type="ECO:0000313" key="2">
    <source>
        <dbReference type="EMBL" id="KAF1914662.1"/>
    </source>
</evidence>
<feature type="region of interest" description="Disordered" evidence="1">
    <location>
        <begin position="401"/>
        <end position="457"/>
    </location>
</feature>
<sequence>MLPITFHRKMDTSRLHGSELRSLASILQGVPAPGYAALDDYNATVDREVKALPRRMRQSVLFSKSALCMTHKGLDHNLIDDVWDWVKYEFDSGIGKQIFPLILSRKLTAAQERKIRQLEPVLQMWRKEFRIETSAPPGRAPIDAGSKWSYQKDRCKGCMLARIGSDEGIVFALFAGMITRFPAWKLVSGRPDTAELTVAKLAHLKSKRVRFVRYWLRAFDKNNVVVTEATEFGLTMKKLYREWKDNRKADRPSIYGGRYSEDSTLQDSRTDPFSDRHRVSTEASERSRSTTGPASRHLSTRTPSSRQPPSPHSSTSHRATDTIQRTQTDPKLGPQPRSNSIHPHTPLEEVGFKHPSYRVRPPPSVPDDIFSDLASTIYPDDSISCAPTRIHQTSPTRWHNPIFENLDLPPSPPLHPRPLTIPRQLPNPSRLSTSSARTPASRSSSARSPPSLTTATSLASTATIQSYDGGRSSAIPIPSRHSMYFGYGEVKADPFEQADEYAEEVQTTGAAGGKWEAGAGTEWSKLY</sequence>
<accession>A0A6A5QH23</accession>
<name>A0A6A5QH23_AMPQU</name>